<name>D8TYL7_VOLCA</name>
<feature type="region of interest" description="Disordered" evidence="1">
    <location>
        <begin position="95"/>
        <end position="199"/>
    </location>
</feature>
<organism evidence="4">
    <name type="scientific">Volvox carteri f. nagariensis</name>
    <dbReference type="NCBI Taxonomy" id="3068"/>
    <lineage>
        <taxon>Eukaryota</taxon>
        <taxon>Viridiplantae</taxon>
        <taxon>Chlorophyta</taxon>
        <taxon>core chlorophytes</taxon>
        <taxon>Chlorophyceae</taxon>
        <taxon>CS clade</taxon>
        <taxon>Chlamydomonadales</taxon>
        <taxon>Volvocaceae</taxon>
        <taxon>Volvox</taxon>
    </lineage>
</organism>
<feature type="compositionally biased region" description="Pro residues" evidence="1">
    <location>
        <begin position="557"/>
        <end position="567"/>
    </location>
</feature>
<feature type="transmembrane region" description="Helical" evidence="2">
    <location>
        <begin position="1070"/>
        <end position="1090"/>
    </location>
</feature>
<feature type="compositionally biased region" description="Acidic residues" evidence="1">
    <location>
        <begin position="278"/>
        <end position="290"/>
    </location>
</feature>
<keyword evidence="2" id="KW-0472">Membrane</keyword>
<feature type="transmembrane region" description="Helical" evidence="2">
    <location>
        <begin position="1808"/>
        <end position="1833"/>
    </location>
</feature>
<dbReference type="KEGG" id="vcn:VOLCADRAFT_105141"/>
<proteinExistence type="predicted"/>
<feature type="transmembrane region" description="Helical" evidence="2">
    <location>
        <begin position="1638"/>
        <end position="1658"/>
    </location>
</feature>
<dbReference type="GO" id="GO:0005227">
    <property type="term" value="F:calcium-activated cation channel activity"/>
    <property type="evidence" value="ECO:0007669"/>
    <property type="project" value="InterPro"/>
</dbReference>
<feature type="transmembrane region" description="Helical" evidence="2">
    <location>
        <begin position="1733"/>
        <end position="1754"/>
    </location>
</feature>
<evidence type="ECO:0000256" key="2">
    <source>
        <dbReference type="SAM" id="Phobius"/>
    </source>
</evidence>
<feature type="region of interest" description="Disordered" evidence="1">
    <location>
        <begin position="2086"/>
        <end position="2127"/>
    </location>
</feature>
<feature type="compositionally biased region" description="Low complexity" evidence="1">
    <location>
        <begin position="1297"/>
        <end position="1313"/>
    </location>
</feature>
<keyword evidence="2" id="KW-1133">Transmembrane helix</keyword>
<evidence type="ECO:0000256" key="1">
    <source>
        <dbReference type="SAM" id="MobiDB-lite"/>
    </source>
</evidence>
<dbReference type="PANTHER" id="PTHR13018">
    <property type="entry name" value="PROBABLE MEMBRANE PROTEIN DUF221-RELATED"/>
    <property type="match status" value="1"/>
</dbReference>
<feature type="region of interest" description="Disordered" evidence="1">
    <location>
        <begin position="252"/>
        <end position="331"/>
    </location>
</feature>
<protein>
    <recommendedName>
        <fullName evidence="5">CSC1/OSCA1-like cytosolic domain-containing protein</fullName>
    </recommendedName>
</protein>
<dbReference type="PANTHER" id="PTHR13018:SF135">
    <property type="entry name" value="CSC1_OSCA1-LIKE 7TM REGION DOMAIN-CONTAINING PROTEIN"/>
    <property type="match status" value="1"/>
</dbReference>
<feature type="region of interest" description="Disordered" evidence="1">
    <location>
        <begin position="556"/>
        <end position="578"/>
    </location>
</feature>
<reference evidence="3 4" key="1">
    <citation type="journal article" date="2010" name="Science">
        <title>Genomic analysis of organismal complexity in the multicellular green alga Volvox carteri.</title>
        <authorList>
            <person name="Prochnik S.E."/>
            <person name="Umen J."/>
            <person name="Nedelcu A.M."/>
            <person name="Hallmann A."/>
            <person name="Miller S.M."/>
            <person name="Nishii I."/>
            <person name="Ferris P."/>
            <person name="Kuo A."/>
            <person name="Mitros T."/>
            <person name="Fritz-Laylin L.K."/>
            <person name="Hellsten U."/>
            <person name="Chapman J."/>
            <person name="Simakov O."/>
            <person name="Rensing S.A."/>
            <person name="Terry A."/>
            <person name="Pangilinan J."/>
            <person name="Kapitonov V."/>
            <person name="Jurka J."/>
            <person name="Salamov A."/>
            <person name="Shapiro H."/>
            <person name="Schmutz J."/>
            <person name="Grimwood J."/>
            <person name="Lindquist E."/>
            <person name="Lucas S."/>
            <person name="Grigoriev I.V."/>
            <person name="Schmitt R."/>
            <person name="Kirk D."/>
            <person name="Rokhsar D.S."/>
        </authorList>
    </citation>
    <scope>NUCLEOTIDE SEQUENCE [LARGE SCALE GENOMIC DNA]</scope>
    <source>
        <strain evidence="4">f. Nagariensis / Eve</strain>
    </source>
</reference>
<feature type="compositionally biased region" description="Low complexity" evidence="1">
    <location>
        <begin position="2240"/>
        <end position="2254"/>
    </location>
</feature>
<dbReference type="RefSeq" id="XP_002951607.1">
    <property type="nucleotide sequence ID" value="XM_002951561.1"/>
</dbReference>
<feature type="region of interest" description="Disordered" evidence="1">
    <location>
        <begin position="453"/>
        <end position="500"/>
    </location>
</feature>
<evidence type="ECO:0008006" key="5">
    <source>
        <dbReference type="Google" id="ProtNLM"/>
    </source>
</evidence>
<feature type="compositionally biased region" description="Polar residues" evidence="1">
    <location>
        <begin position="2115"/>
        <end position="2125"/>
    </location>
</feature>
<feature type="transmembrane region" description="Helical" evidence="2">
    <location>
        <begin position="1465"/>
        <end position="1488"/>
    </location>
</feature>
<feature type="compositionally biased region" description="Low complexity" evidence="1">
    <location>
        <begin position="174"/>
        <end position="187"/>
    </location>
</feature>
<feature type="region of interest" description="Disordered" evidence="1">
    <location>
        <begin position="1268"/>
        <end position="1365"/>
    </location>
</feature>
<keyword evidence="4" id="KW-1185">Reference proteome</keyword>
<feature type="compositionally biased region" description="Gly residues" evidence="1">
    <location>
        <begin position="470"/>
        <end position="479"/>
    </location>
</feature>
<dbReference type="GO" id="GO:0005886">
    <property type="term" value="C:plasma membrane"/>
    <property type="evidence" value="ECO:0007669"/>
    <property type="project" value="TreeGrafter"/>
</dbReference>
<dbReference type="STRING" id="3068.D8TYL7"/>
<feature type="region of interest" description="Disordered" evidence="1">
    <location>
        <begin position="2231"/>
        <end position="2298"/>
    </location>
</feature>
<gene>
    <name evidence="3" type="ORF">VOLCADRAFT_105141</name>
</gene>
<dbReference type="InterPro" id="IPR045122">
    <property type="entry name" value="Csc1-like"/>
</dbReference>
<feature type="region of interest" description="Disordered" evidence="1">
    <location>
        <begin position="344"/>
        <end position="379"/>
    </location>
</feature>
<feature type="region of interest" description="Disordered" evidence="1">
    <location>
        <begin position="848"/>
        <end position="880"/>
    </location>
</feature>
<feature type="region of interest" description="Disordered" evidence="1">
    <location>
        <begin position="2323"/>
        <end position="2353"/>
    </location>
</feature>
<evidence type="ECO:0000313" key="3">
    <source>
        <dbReference type="EMBL" id="EFJ47418.1"/>
    </source>
</evidence>
<dbReference type="Proteomes" id="UP000001058">
    <property type="component" value="Unassembled WGS sequence"/>
</dbReference>
<feature type="compositionally biased region" description="Gly residues" evidence="1">
    <location>
        <begin position="292"/>
        <end position="302"/>
    </location>
</feature>
<feature type="transmembrane region" description="Helical" evidence="2">
    <location>
        <begin position="1918"/>
        <end position="1942"/>
    </location>
</feature>
<keyword evidence="2" id="KW-0812">Transmembrane</keyword>
<feature type="compositionally biased region" description="Pro residues" evidence="1">
    <location>
        <begin position="2087"/>
        <end position="2096"/>
    </location>
</feature>
<accession>D8TYL7</accession>
<dbReference type="EMBL" id="GL378345">
    <property type="protein sequence ID" value="EFJ47418.1"/>
    <property type="molecule type" value="Genomic_DNA"/>
</dbReference>
<feature type="transmembrane region" description="Helical" evidence="2">
    <location>
        <begin position="1678"/>
        <end position="1697"/>
    </location>
</feature>
<dbReference type="OrthoDB" id="297739at2759"/>
<feature type="compositionally biased region" description="Low complexity" evidence="1">
    <location>
        <begin position="352"/>
        <end position="379"/>
    </location>
</feature>
<sequence length="2424" mass="253774">MKIEKALNQQFYIINSLGAAFIGPLYISDKQYLSMADENGDLPPREGAEERCNSRMQLVFSSSLDHSCIIGGSDNGVGDNEVPKSRSSSCSTVCAEPATEVPAPGPANVRNGGNRRRSRRAAASQTARTAAACASPPTPGCDIAQLPAADGPSPGTEPTSSHDNESNSASVDIATATPAVQAQTQRTSQRRNRGFGGSVASAGADQEVLVDLAGEGDLMRATAAVAAALLPPSTLPVRIIVTRPQIKDAADISRDGHTNCGRSAASKAHRADGADGIGDMDEGGVAEAEDGVGSGGGKGTDGGLKSPGVPLSPNASNSNDANAPPQSPCASAAHIAEVQESILQQQHANAKATAASMAMTSSGGTSDAAAGKGTTTTTATRRRLLRTAGMLQVAVHPREDLGHVYRAPMPNQASAATGSLEPLALGASPEILRSAGPPAPPCHPVISPGAVPPLSPGTPGTISAISPGGRRVGGGGGSGHPPRSPKPPGVDGSSCGSGVWRGGNVAGGSAAGGVDRAAATAGHTTVMTVYASGYTGTNPSGVVAAQSPYAVYHSIATPPPPPPPPRRPVLGSPQPTAAGGAVYLREGRLSGTGGEALQVLPLACCASGATTSTTITAELNASTSATITPRPLSTVLDPSVWATLPRESTELGLSALRLLVAQAAQTNNGNRGGGNMTGWPGMLTGATADMHTASDSAMTNDKAHGPRVGALRNTGEAVRWPESVASMLQGVAVVAPADRLSTSVDPATATTPTSHGHAPELAMMPGPDNALTTNPFAQRLPQSPIVATAATGDPTLDVISAINWSVRPSNPAARNVGCAIPTSPVTMTPPNSIAVSASTATFGGLSFSTGPRSSSSCGSNGGSSNSISSSTTTSSAGAGANTGHVSPLGCAASTSQESLSALRCASYPPTPRPPPTPSPVAAALPLYTADAIAAASFSGMSNLEGKEAHKEDARLHAHLATLASALEQRCFTAASSRESPEAHAVLDSDVDSIAAVLAAARRLMPGILVPGGVATAVAGTNGSTATATTGHGHAAREENAGLKAEGLHIGSSDDKVASYRGVGLGLYFKILHWLFWMMVWMMVCSVPYLITINTSIFTDYAHRYDHNYGVKVYDSFELASFTFAAIVDDKKDNGTLQYMNTDIADVWKGPMQKGVFLTWVSLLDAGATVVLTVVVAVLFLLVRRWLEKVDRKTREVADYAVIVGGLPPYVTATEIGEHFERLFSKDAKTEKVMDVVLIHGFSTAVKACKEVHRNEQLKGFVAGMEAKMNTTNSPPLSPAQSEFATPSKDSHNIQKLAPGSTPLAAPSSPAVASGNRPKTIHLHAASPPPPSQSTAMTPPAAPCSNSSVDDPETGALKESSSMTRDMRTEMNKAMANIREQEELIMSHISGKKLRTNAAFVTFNTEHMRAEVCKQMPSGWWASLFMRRDLCLSHGGRLWRLWVRRAAAPDDYRFENMSTRVRTNMLIQAFTGIIMFAIIIVCAALITWLSAASNKESRVIKWDMEELMAAIGIGMAKINAGALPSAGLDKALYGTFCLSNMGTCMAHVDEIFPGANMNMTFGQEWAFPNATARLLNERPIRQDLIKCSQGVSCSASYCLPCYCLGLSAVPTEDATPEFLTHVKDTCSEYWQPLDLRRQGIMIAISVVIAVINSFLTFILRQLKFHVEKHWTTTDTELSYAVWSYLVKLINSVVVLLVVNCSTVGDLQKRALEHESRWMQRLILDGLFDDFTPEWYATVGFSIMILMMINVAGPLIRSALDIVFKRALHIRLVHIHMGRLAAPEDYNLAFRNRQFTLEERISETLFNVSLALLFGSGMPLCYLIAAVYLIVTLWWDRVNLLTWHQPAQRYQKHLPRVIVYLLPILLMAHCAFGLWMHTFFKAELSSMDITAAANARLVNSGISSLTHNALGRRITQPNGLALLIWFLVLGAWMVAGRWIMWAVMKTFGKMCARLSATLKPAGASDEGPESDVTYEEALSTVKVVNRLRGPRTYRISHLSNYKPFLSTGGAGRLWGMVQGEKRFTRLTSFRVHVEMEVHDGHRVRTEEREVEMFDVAETAIKMLPNAAAALAAANAAVAAAARDDLPLTPQLPLPPSRTPPLSAGESPLPPSAGVTGSAATEPSSPSTDPALLGLVPSAALQSATLQQVATLQANTGALVKRVSLRAMPEGLLIPSNGSGTNGRGMMVVVAPPPLPPFELDLQPVVVRTLASLRLLPVRERANGETMAITGAASEPAVRLQRSSSMGSASSSHVSVVTTQSAPATHLTASGGSGGADGGANRDGTASEITEAGKDPTDGGATEAPIVVQAEAVVLAEAVVTGVSKSISKRKSAGGGGALQGLSSKGKSAGKDSGPRARATFKYRAVPLEQLSKQTKASSVAECLAHVPPIQRQTGPGSGEVVVAASVAAAPENVHQVAAVPAAGKEA</sequence>
<feature type="transmembrane region" description="Helical" evidence="2">
    <location>
        <begin position="1156"/>
        <end position="1182"/>
    </location>
</feature>
<evidence type="ECO:0000313" key="4">
    <source>
        <dbReference type="Proteomes" id="UP000001058"/>
    </source>
</evidence>
<feature type="transmembrane region" description="Helical" evidence="2">
    <location>
        <begin position="1855"/>
        <end position="1875"/>
    </location>
</feature>
<dbReference type="InParanoid" id="D8TYL7"/>
<feature type="compositionally biased region" description="Polar residues" evidence="1">
    <location>
        <begin position="1268"/>
        <end position="1284"/>
    </location>
</feature>
<dbReference type="GeneID" id="9615605"/>
<feature type="compositionally biased region" description="Low complexity" evidence="1">
    <location>
        <begin position="312"/>
        <end position="324"/>
    </location>
</feature>
<feature type="compositionally biased region" description="Low complexity" evidence="1">
    <location>
        <begin position="121"/>
        <end position="135"/>
    </location>
</feature>